<evidence type="ECO:0000256" key="1">
    <source>
        <dbReference type="ARBA" id="ARBA00004651"/>
    </source>
</evidence>
<evidence type="ECO:0000256" key="2">
    <source>
        <dbReference type="ARBA" id="ARBA00022475"/>
    </source>
</evidence>
<evidence type="ECO:0000313" key="7">
    <source>
        <dbReference type="EMBL" id="KOY27199.1"/>
    </source>
</evidence>
<sequence length="166" mass="18710">MHVCELLSEKIDKGDYTSAIESSISILVFIAIIVSIFFNLFSDLIVQVIFGEEYFSSSKIIVIHVWSSVFLCMGLASGTYLILEGKLKYSLYRNLLGVITSFAFGLVLIPKLGIEGAAYSTLAGMVSAFFIFDVFVRELRGLFIFKLKSLFVYKAISFLYSYLRLR</sequence>
<organism evidence="7 8">
    <name type="scientific">Vibrio parahaemolyticus</name>
    <dbReference type="NCBI Taxonomy" id="670"/>
    <lineage>
        <taxon>Bacteria</taxon>
        <taxon>Pseudomonadati</taxon>
        <taxon>Pseudomonadota</taxon>
        <taxon>Gammaproteobacteria</taxon>
        <taxon>Vibrionales</taxon>
        <taxon>Vibrionaceae</taxon>
        <taxon>Vibrio</taxon>
    </lineage>
</organism>
<feature type="transmembrane region" description="Helical" evidence="6">
    <location>
        <begin position="61"/>
        <end position="83"/>
    </location>
</feature>
<protein>
    <recommendedName>
        <fullName evidence="9">Polysaccharide biosynthesis protein C-terminal domain-containing protein</fullName>
    </recommendedName>
</protein>
<proteinExistence type="predicted"/>
<evidence type="ECO:0000256" key="5">
    <source>
        <dbReference type="ARBA" id="ARBA00023136"/>
    </source>
</evidence>
<evidence type="ECO:0008006" key="9">
    <source>
        <dbReference type="Google" id="ProtNLM"/>
    </source>
</evidence>
<evidence type="ECO:0000256" key="6">
    <source>
        <dbReference type="SAM" id="Phobius"/>
    </source>
</evidence>
<keyword evidence="5 6" id="KW-0472">Membrane</keyword>
<dbReference type="PANTHER" id="PTHR30250">
    <property type="entry name" value="PST FAMILY PREDICTED COLANIC ACID TRANSPORTER"/>
    <property type="match status" value="1"/>
</dbReference>
<dbReference type="AlphaFoldDB" id="A0AAW3IW44"/>
<feature type="transmembrane region" description="Helical" evidence="6">
    <location>
        <begin position="20"/>
        <end position="41"/>
    </location>
</feature>
<dbReference type="EMBL" id="LIRS01000106">
    <property type="protein sequence ID" value="KOY27199.1"/>
    <property type="molecule type" value="Genomic_DNA"/>
</dbReference>
<gene>
    <name evidence="7" type="ORF">ACX05_19145</name>
</gene>
<dbReference type="InterPro" id="IPR050833">
    <property type="entry name" value="Poly_Biosynth_Transport"/>
</dbReference>
<evidence type="ECO:0000256" key="4">
    <source>
        <dbReference type="ARBA" id="ARBA00022989"/>
    </source>
</evidence>
<name>A0AAW3IW44_VIBPH</name>
<dbReference type="Proteomes" id="UP000037697">
    <property type="component" value="Unassembled WGS sequence"/>
</dbReference>
<accession>A0AAW3IW44</accession>
<comment type="subcellular location">
    <subcellularLocation>
        <location evidence="1">Cell membrane</location>
        <topology evidence="1">Multi-pass membrane protein</topology>
    </subcellularLocation>
</comment>
<evidence type="ECO:0000256" key="3">
    <source>
        <dbReference type="ARBA" id="ARBA00022692"/>
    </source>
</evidence>
<keyword evidence="4 6" id="KW-1133">Transmembrane helix</keyword>
<feature type="transmembrane region" description="Helical" evidence="6">
    <location>
        <begin position="118"/>
        <end position="136"/>
    </location>
</feature>
<keyword evidence="3 6" id="KW-0812">Transmembrane</keyword>
<feature type="transmembrane region" description="Helical" evidence="6">
    <location>
        <begin position="95"/>
        <end position="112"/>
    </location>
</feature>
<evidence type="ECO:0000313" key="8">
    <source>
        <dbReference type="Proteomes" id="UP000037697"/>
    </source>
</evidence>
<dbReference type="PANTHER" id="PTHR30250:SF11">
    <property type="entry name" value="O-ANTIGEN TRANSPORTER-RELATED"/>
    <property type="match status" value="1"/>
</dbReference>
<keyword evidence="2" id="KW-1003">Cell membrane</keyword>
<reference evidence="7 8" key="1">
    <citation type="submission" date="2015-07" db="EMBL/GenBank/DDBJ databases">
        <title>Foodborne Vibrio parahaemolyticus Isolates.</title>
        <authorList>
            <person name="Ronholm J."/>
            <person name="Petronella N."/>
            <person name="Kenwell R."/>
            <person name="Banerjee S."/>
        </authorList>
    </citation>
    <scope>NUCLEOTIDE SEQUENCE [LARGE SCALE GENOMIC DNA]</scope>
    <source>
        <strain evidence="7 8">HS-06-05</strain>
    </source>
</reference>
<dbReference type="GO" id="GO:0005886">
    <property type="term" value="C:plasma membrane"/>
    <property type="evidence" value="ECO:0007669"/>
    <property type="project" value="UniProtKB-SubCell"/>
</dbReference>
<comment type="caution">
    <text evidence="7">The sequence shown here is derived from an EMBL/GenBank/DDBJ whole genome shotgun (WGS) entry which is preliminary data.</text>
</comment>
<dbReference type="RefSeq" id="WP_053812442.1">
    <property type="nucleotide sequence ID" value="NZ_LIRS01000106.1"/>
</dbReference>